<evidence type="ECO:0000256" key="11">
    <source>
        <dbReference type="ARBA" id="ARBA00022741"/>
    </source>
</evidence>
<evidence type="ECO:0000256" key="21">
    <source>
        <dbReference type="RuleBase" id="RU000304"/>
    </source>
</evidence>
<dbReference type="GO" id="GO:0004674">
    <property type="term" value="F:protein serine/threonine kinase activity"/>
    <property type="evidence" value="ECO:0007669"/>
    <property type="project" value="UniProtKB-KW"/>
</dbReference>
<dbReference type="InterPro" id="IPR050528">
    <property type="entry name" value="L-type_Lectin-RKs"/>
</dbReference>
<keyword evidence="14" id="KW-1133">Transmembrane helix</keyword>
<dbReference type="Gene3D" id="2.60.120.200">
    <property type="match status" value="1"/>
</dbReference>
<dbReference type="PROSITE" id="PS00108">
    <property type="entry name" value="PROTEIN_KINASE_ST"/>
    <property type="match status" value="1"/>
</dbReference>
<dbReference type="CDD" id="cd06899">
    <property type="entry name" value="lectin_legume_LecRK_Arcelin_ConA"/>
    <property type="match status" value="1"/>
</dbReference>
<evidence type="ECO:0000256" key="12">
    <source>
        <dbReference type="ARBA" id="ARBA00022777"/>
    </source>
</evidence>
<dbReference type="PROSITE" id="PS00307">
    <property type="entry name" value="LECTIN_LEGUME_BETA"/>
    <property type="match status" value="1"/>
</dbReference>
<evidence type="ECO:0000256" key="16">
    <source>
        <dbReference type="ARBA" id="ARBA00023170"/>
    </source>
</evidence>
<sequence length="490" mass="54371">MVPEFPNLGGHGIAFTISPSMDFTQALANQYLGLFNSTINNSLSSNHLLAVEFDTLKNPEFGDVNDNHVGIDVGGLNSIASAPVTYFSNKEGTEKSLRLVSGNPIQVWIDYDHEVENLLNVTLAPIRTPKPNRPLLSTPINLSQIPLDSAYVGFSSSTGSIANKHYILGWSFNKSGQAQNLDLSKLPKLPRKRKSRGKLGKNMKKYAKIGNRNMDLKDFPTRIIYKATKGFKDKELLGTGGFGKVYRGVLPSSSIEVAVKKVSYDSKQGMKEFVAEIASMGRLRHRNLVQLLGYCRRKGELLLVYDYMPNGSLDKFLFSNEKPNLNWAQRYRILRGVASGLLYLHEEWEKVILHRDVKASNVLLDADLNGRLGDFGLARLYDHGTNPQTTHVVGTVGYLAPELTRTGKATTSTDVFAFGVFMLEVACGRRPIDLQGLPEDMILVDWIFEMWKQGAILETSDPRLGGVYVAEDMELVLKLGMLCSHPDPSS</sequence>
<dbReference type="InterPro" id="IPR001220">
    <property type="entry name" value="Legume_lectin_dom"/>
</dbReference>
<keyword evidence="12" id="KW-0418">Kinase</keyword>
<evidence type="ECO:0000256" key="5">
    <source>
        <dbReference type="ARBA" id="ARBA00022475"/>
    </source>
</evidence>
<feature type="domain" description="Protein kinase" evidence="22">
    <location>
        <begin position="231"/>
        <end position="490"/>
    </location>
</feature>
<dbReference type="Gene3D" id="1.10.510.10">
    <property type="entry name" value="Transferase(Phosphotransferase) domain 1"/>
    <property type="match status" value="1"/>
</dbReference>
<evidence type="ECO:0000259" key="22">
    <source>
        <dbReference type="PROSITE" id="PS50011"/>
    </source>
</evidence>
<keyword evidence="7" id="KW-0808">Transferase</keyword>
<dbReference type="CDD" id="cd14066">
    <property type="entry name" value="STKc_IRAK"/>
    <property type="match status" value="1"/>
</dbReference>
<dbReference type="InterPro" id="IPR011009">
    <property type="entry name" value="Kinase-like_dom_sf"/>
</dbReference>
<organism evidence="23 24">
    <name type="scientific">Nyssa sinensis</name>
    <dbReference type="NCBI Taxonomy" id="561372"/>
    <lineage>
        <taxon>Eukaryota</taxon>
        <taxon>Viridiplantae</taxon>
        <taxon>Streptophyta</taxon>
        <taxon>Embryophyta</taxon>
        <taxon>Tracheophyta</taxon>
        <taxon>Spermatophyta</taxon>
        <taxon>Magnoliopsida</taxon>
        <taxon>eudicotyledons</taxon>
        <taxon>Gunneridae</taxon>
        <taxon>Pentapetalae</taxon>
        <taxon>asterids</taxon>
        <taxon>Cornales</taxon>
        <taxon>Nyssaceae</taxon>
        <taxon>Nyssa</taxon>
    </lineage>
</organism>
<evidence type="ECO:0000256" key="9">
    <source>
        <dbReference type="ARBA" id="ARBA00022729"/>
    </source>
</evidence>
<keyword evidence="24" id="KW-1185">Reference proteome</keyword>
<dbReference type="InterPro" id="IPR008271">
    <property type="entry name" value="Ser/Thr_kinase_AS"/>
</dbReference>
<keyword evidence="8" id="KW-0812">Transmembrane</keyword>
<dbReference type="GO" id="GO:0005524">
    <property type="term" value="F:ATP binding"/>
    <property type="evidence" value="ECO:0007669"/>
    <property type="project" value="UniProtKB-UniRule"/>
</dbReference>
<dbReference type="EC" id="2.7.11.1" evidence="4"/>
<evidence type="ECO:0000256" key="3">
    <source>
        <dbReference type="ARBA" id="ARBA00010217"/>
    </source>
</evidence>
<evidence type="ECO:0000256" key="14">
    <source>
        <dbReference type="ARBA" id="ARBA00022989"/>
    </source>
</evidence>
<feature type="binding site" evidence="20">
    <location>
        <position position="261"/>
    </location>
    <ligand>
        <name>ATP</name>
        <dbReference type="ChEBI" id="CHEBI:30616"/>
    </ligand>
</feature>
<comment type="catalytic activity">
    <reaction evidence="18">
        <text>L-threonyl-[protein] + ATP = O-phospho-L-threonyl-[protein] + ADP + H(+)</text>
        <dbReference type="Rhea" id="RHEA:46608"/>
        <dbReference type="Rhea" id="RHEA-COMP:11060"/>
        <dbReference type="Rhea" id="RHEA-COMP:11605"/>
        <dbReference type="ChEBI" id="CHEBI:15378"/>
        <dbReference type="ChEBI" id="CHEBI:30013"/>
        <dbReference type="ChEBI" id="CHEBI:30616"/>
        <dbReference type="ChEBI" id="CHEBI:61977"/>
        <dbReference type="ChEBI" id="CHEBI:456216"/>
        <dbReference type="EC" id="2.7.11.1"/>
    </reaction>
</comment>
<keyword evidence="11 20" id="KW-0547">Nucleotide-binding</keyword>
<keyword evidence="6 21" id="KW-0723">Serine/threonine-protein kinase</keyword>
<dbReference type="GO" id="GO:0005886">
    <property type="term" value="C:plasma membrane"/>
    <property type="evidence" value="ECO:0007669"/>
    <property type="project" value="UniProtKB-SubCell"/>
</dbReference>
<dbReference type="GO" id="GO:0030246">
    <property type="term" value="F:carbohydrate binding"/>
    <property type="evidence" value="ECO:0007669"/>
    <property type="project" value="UniProtKB-KW"/>
</dbReference>
<comment type="similarity">
    <text evidence="21">Belongs to the protein kinase superfamily.</text>
</comment>
<evidence type="ECO:0000313" key="23">
    <source>
        <dbReference type="EMBL" id="KAA8549309.1"/>
    </source>
</evidence>
<keyword evidence="13 20" id="KW-0067">ATP-binding</keyword>
<evidence type="ECO:0000256" key="10">
    <source>
        <dbReference type="ARBA" id="ARBA00022734"/>
    </source>
</evidence>
<evidence type="ECO:0000256" key="8">
    <source>
        <dbReference type="ARBA" id="ARBA00022692"/>
    </source>
</evidence>
<dbReference type="Pfam" id="PF00069">
    <property type="entry name" value="Pkinase"/>
    <property type="match status" value="1"/>
</dbReference>
<dbReference type="InterPro" id="IPR013320">
    <property type="entry name" value="ConA-like_dom_sf"/>
</dbReference>
<dbReference type="PANTHER" id="PTHR27007">
    <property type="match status" value="1"/>
</dbReference>
<evidence type="ECO:0000256" key="19">
    <source>
        <dbReference type="ARBA" id="ARBA00048679"/>
    </source>
</evidence>
<comment type="similarity">
    <text evidence="3">In the C-terminal section; belongs to the protein kinase superfamily. Ser/Thr protein kinase family.</text>
</comment>
<dbReference type="PROSITE" id="PS00107">
    <property type="entry name" value="PROTEIN_KINASE_ATP"/>
    <property type="match status" value="1"/>
</dbReference>
<dbReference type="Pfam" id="PF00139">
    <property type="entry name" value="Lectin_legB"/>
    <property type="match status" value="1"/>
</dbReference>
<evidence type="ECO:0000256" key="13">
    <source>
        <dbReference type="ARBA" id="ARBA00022840"/>
    </source>
</evidence>
<dbReference type="SMART" id="SM00220">
    <property type="entry name" value="S_TKc"/>
    <property type="match status" value="1"/>
</dbReference>
<proteinExistence type="inferred from homology"/>
<evidence type="ECO:0000256" key="1">
    <source>
        <dbReference type="ARBA" id="ARBA00004251"/>
    </source>
</evidence>
<evidence type="ECO:0000256" key="4">
    <source>
        <dbReference type="ARBA" id="ARBA00012513"/>
    </source>
</evidence>
<dbReference type="InterPro" id="IPR000719">
    <property type="entry name" value="Prot_kinase_dom"/>
</dbReference>
<dbReference type="FunFam" id="1.10.510.10:FF:000108">
    <property type="entry name" value="L-type lectin-domain containing receptor kinase S.4"/>
    <property type="match status" value="1"/>
</dbReference>
<reference evidence="23 24" key="1">
    <citation type="submission" date="2019-09" db="EMBL/GenBank/DDBJ databases">
        <title>A chromosome-level genome assembly of the Chinese tupelo Nyssa sinensis.</title>
        <authorList>
            <person name="Yang X."/>
            <person name="Kang M."/>
            <person name="Yang Y."/>
            <person name="Xiong H."/>
            <person name="Wang M."/>
            <person name="Zhang Z."/>
            <person name="Wang Z."/>
            <person name="Wu H."/>
            <person name="Ma T."/>
            <person name="Liu J."/>
            <person name="Xi Z."/>
        </authorList>
    </citation>
    <scope>NUCLEOTIDE SEQUENCE [LARGE SCALE GENOMIC DNA]</scope>
    <source>
        <strain evidence="23">J267</strain>
        <tissue evidence="23">Leaf</tissue>
    </source>
</reference>
<evidence type="ECO:0000313" key="24">
    <source>
        <dbReference type="Proteomes" id="UP000325577"/>
    </source>
</evidence>
<dbReference type="SUPFAM" id="SSF56112">
    <property type="entry name" value="Protein kinase-like (PK-like)"/>
    <property type="match status" value="1"/>
</dbReference>
<evidence type="ECO:0000256" key="6">
    <source>
        <dbReference type="ARBA" id="ARBA00022527"/>
    </source>
</evidence>
<dbReference type="InterPro" id="IPR017441">
    <property type="entry name" value="Protein_kinase_ATP_BS"/>
</dbReference>
<dbReference type="Gene3D" id="3.30.200.20">
    <property type="entry name" value="Phosphorylase Kinase, domain 1"/>
    <property type="match status" value="1"/>
</dbReference>
<keyword evidence="9" id="KW-0732">Signal</keyword>
<dbReference type="Proteomes" id="UP000325577">
    <property type="component" value="Linkage Group LG0"/>
</dbReference>
<evidence type="ECO:0000256" key="20">
    <source>
        <dbReference type="PROSITE-ProRule" id="PRU10141"/>
    </source>
</evidence>
<dbReference type="SUPFAM" id="SSF49899">
    <property type="entry name" value="Concanavalin A-like lectins/glucanases"/>
    <property type="match status" value="1"/>
</dbReference>
<comment type="subcellular location">
    <subcellularLocation>
        <location evidence="1">Cell membrane</location>
        <topology evidence="1">Single-pass type I membrane protein</topology>
    </subcellularLocation>
</comment>
<dbReference type="FunFam" id="3.30.200.20:FF:000112">
    <property type="entry name" value="Lectin-domain containing receptor kinase A4.3"/>
    <property type="match status" value="1"/>
</dbReference>
<dbReference type="InterPro" id="IPR019825">
    <property type="entry name" value="Lectin_legB_Mn/Ca_BS"/>
</dbReference>
<name>A0A5J5C2A5_9ASTE</name>
<evidence type="ECO:0000256" key="18">
    <source>
        <dbReference type="ARBA" id="ARBA00047899"/>
    </source>
</evidence>
<keyword evidence="15" id="KW-0472">Membrane</keyword>
<accession>A0A5J5C2A5</accession>
<keyword evidence="10" id="KW-0430">Lectin</keyword>
<keyword evidence="16" id="KW-0675">Receptor</keyword>
<dbReference type="OrthoDB" id="543442at2759"/>
<dbReference type="PROSITE" id="PS50011">
    <property type="entry name" value="PROTEIN_KINASE_DOM"/>
    <property type="match status" value="1"/>
</dbReference>
<evidence type="ECO:0000256" key="2">
    <source>
        <dbReference type="ARBA" id="ARBA00008536"/>
    </source>
</evidence>
<keyword evidence="5" id="KW-1003">Cell membrane</keyword>
<evidence type="ECO:0000256" key="7">
    <source>
        <dbReference type="ARBA" id="ARBA00022679"/>
    </source>
</evidence>
<protein>
    <recommendedName>
        <fullName evidence="4">non-specific serine/threonine protein kinase</fullName>
        <ecNumber evidence="4">2.7.11.1</ecNumber>
    </recommendedName>
</protein>
<comment type="catalytic activity">
    <reaction evidence="19">
        <text>L-seryl-[protein] + ATP = O-phospho-L-seryl-[protein] + ADP + H(+)</text>
        <dbReference type="Rhea" id="RHEA:17989"/>
        <dbReference type="Rhea" id="RHEA-COMP:9863"/>
        <dbReference type="Rhea" id="RHEA-COMP:11604"/>
        <dbReference type="ChEBI" id="CHEBI:15378"/>
        <dbReference type="ChEBI" id="CHEBI:29999"/>
        <dbReference type="ChEBI" id="CHEBI:30616"/>
        <dbReference type="ChEBI" id="CHEBI:83421"/>
        <dbReference type="ChEBI" id="CHEBI:456216"/>
        <dbReference type="EC" id="2.7.11.1"/>
    </reaction>
</comment>
<dbReference type="EMBL" id="CM018031">
    <property type="protein sequence ID" value="KAA8549309.1"/>
    <property type="molecule type" value="Genomic_DNA"/>
</dbReference>
<keyword evidence="17" id="KW-0325">Glycoprotein</keyword>
<comment type="similarity">
    <text evidence="2">In the N-terminal section; belongs to the leguminous lectin family.</text>
</comment>
<evidence type="ECO:0000256" key="15">
    <source>
        <dbReference type="ARBA" id="ARBA00023136"/>
    </source>
</evidence>
<dbReference type="AlphaFoldDB" id="A0A5J5C2A5"/>
<evidence type="ECO:0000256" key="17">
    <source>
        <dbReference type="ARBA" id="ARBA00023180"/>
    </source>
</evidence>
<gene>
    <name evidence="23" type="ORF">F0562_000993</name>
</gene>